<dbReference type="KEGG" id="nta:107813396"/>
<reference evidence="3" key="1">
    <citation type="submission" date="2025-08" db="UniProtKB">
        <authorList>
            <consortium name="RefSeq"/>
        </authorList>
    </citation>
    <scope>IDENTIFICATION</scope>
</reference>
<dbReference type="PANTHER" id="PTHR32285:SF10">
    <property type="entry name" value="XYLAN O-ACETYLTRANSFERASE 1"/>
    <property type="match status" value="1"/>
</dbReference>
<dbReference type="InterPro" id="IPR025846">
    <property type="entry name" value="TBL_N"/>
</dbReference>
<dbReference type="SMR" id="A0A1S4BZ20"/>
<accession>A0A1S4BZ20</accession>
<proteinExistence type="predicted"/>
<evidence type="ECO:0000259" key="2">
    <source>
        <dbReference type="Pfam" id="PF14416"/>
    </source>
</evidence>
<evidence type="ECO:0000256" key="1">
    <source>
        <dbReference type="SAM" id="Phobius"/>
    </source>
</evidence>
<keyword evidence="1" id="KW-1133">Transmembrane helix</keyword>
<keyword evidence="1" id="KW-0472">Membrane</keyword>
<evidence type="ECO:0000313" key="3">
    <source>
        <dbReference type="RefSeq" id="XP_016494152.1"/>
    </source>
</evidence>
<dbReference type="GO" id="GO:0016413">
    <property type="term" value="F:O-acetyltransferase activity"/>
    <property type="evidence" value="ECO:0000318"/>
    <property type="project" value="GO_Central"/>
</dbReference>
<gene>
    <name evidence="3" type="primary">LOC107813396</name>
</gene>
<keyword evidence="1" id="KW-0812">Transmembrane</keyword>
<protein>
    <submittedName>
        <fullName evidence="3">Protein trichome birefringence-like 3</fullName>
    </submittedName>
</protein>
<dbReference type="InterPro" id="IPR029962">
    <property type="entry name" value="TBL"/>
</dbReference>
<dbReference type="AlphaFoldDB" id="A0A1S4BZ20"/>
<organism evidence="3">
    <name type="scientific">Nicotiana tabacum</name>
    <name type="common">Common tobacco</name>
    <dbReference type="NCBI Taxonomy" id="4097"/>
    <lineage>
        <taxon>Eukaryota</taxon>
        <taxon>Viridiplantae</taxon>
        <taxon>Streptophyta</taxon>
        <taxon>Embryophyta</taxon>
        <taxon>Tracheophyta</taxon>
        <taxon>Spermatophyta</taxon>
        <taxon>Magnoliopsida</taxon>
        <taxon>eudicotyledons</taxon>
        <taxon>Gunneridae</taxon>
        <taxon>Pentapetalae</taxon>
        <taxon>asterids</taxon>
        <taxon>lamiids</taxon>
        <taxon>Solanales</taxon>
        <taxon>Solanaceae</taxon>
        <taxon>Nicotianoideae</taxon>
        <taxon>Nicotianeae</taxon>
        <taxon>Nicotiana</taxon>
    </lineage>
</organism>
<dbReference type="STRING" id="4097.A0A1S4BZ20"/>
<feature type="transmembrane region" description="Helical" evidence="1">
    <location>
        <begin position="12"/>
        <end position="31"/>
    </location>
</feature>
<dbReference type="OrthoDB" id="630188at2759"/>
<name>A0A1S4BZ20_TOBAC</name>
<dbReference type="Pfam" id="PF14416">
    <property type="entry name" value="PMR5N"/>
    <property type="match status" value="1"/>
</dbReference>
<dbReference type="PaxDb" id="4097-A0A1S4BZ20"/>
<dbReference type="RefSeq" id="XP_016494152.1">
    <property type="nucleotide sequence ID" value="XM_016638666.1"/>
</dbReference>
<feature type="domain" description="Trichome birefringence-like N-terminal" evidence="2">
    <location>
        <begin position="76"/>
        <end position="128"/>
    </location>
</feature>
<dbReference type="PANTHER" id="PTHR32285">
    <property type="entry name" value="PROTEIN TRICHOME BIREFRINGENCE-LIKE 9-RELATED"/>
    <property type="match status" value="1"/>
</dbReference>
<dbReference type="GO" id="GO:0005794">
    <property type="term" value="C:Golgi apparatus"/>
    <property type="evidence" value="ECO:0000318"/>
    <property type="project" value="GO_Central"/>
</dbReference>
<sequence>MGWTKSARGNLSLPIITIIICTIGFISLFYIDKISTYHSVLRFKPCSKCTFTKSNKSHTDVKRLENNTLNEYDRYECNHTDGNWVFNTSIKPLYTDRTCSYIDREYACVKNGRNDSDYLYWEWQPDDCVLPRSNIGVQFKD</sequence>